<evidence type="ECO:0000256" key="5">
    <source>
        <dbReference type="SAM" id="Phobius"/>
    </source>
</evidence>
<comment type="subcellular location">
    <subcellularLocation>
        <location evidence="1">Membrane</location>
        <topology evidence="1">Multi-pass membrane protein</topology>
    </subcellularLocation>
</comment>
<accession>A0A6A7KCC1</accession>
<feature type="transmembrane region" description="Helical" evidence="5">
    <location>
        <begin position="6"/>
        <end position="33"/>
    </location>
</feature>
<evidence type="ECO:0000313" key="7">
    <source>
        <dbReference type="EMBL" id="MPW26663.1"/>
    </source>
</evidence>
<evidence type="ECO:0000256" key="4">
    <source>
        <dbReference type="ARBA" id="ARBA00023136"/>
    </source>
</evidence>
<dbReference type="InterPro" id="IPR035906">
    <property type="entry name" value="MetI-like_sf"/>
</dbReference>
<comment type="caution">
    <text evidence="7">The sequence shown here is derived from an EMBL/GenBank/DDBJ whole genome shotgun (WGS) entry which is preliminary data.</text>
</comment>
<dbReference type="AlphaFoldDB" id="A0A6A7KCC1"/>
<protein>
    <submittedName>
        <fullName evidence="7">ABC transporter permease subunit</fullName>
    </submittedName>
</protein>
<dbReference type="SUPFAM" id="SSF161098">
    <property type="entry name" value="MetI-like"/>
    <property type="match status" value="1"/>
</dbReference>
<dbReference type="GO" id="GO:0055085">
    <property type="term" value="P:transmembrane transport"/>
    <property type="evidence" value="ECO:0007669"/>
    <property type="project" value="InterPro"/>
</dbReference>
<feature type="transmembrane region" description="Helical" evidence="5">
    <location>
        <begin position="186"/>
        <end position="205"/>
    </location>
</feature>
<dbReference type="GO" id="GO:0016020">
    <property type="term" value="C:membrane"/>
    <property type="evidence" value="ECO:0007669"/>
    <property type="project" value="UniProtKB-SubCell"/>
</dbReference>
<dbReference type="NCBIfam" id="NF038017">
    <property type="entry name" value="ABC_perm1"/>
    <property type="match status" value="1"/>
</dbReference>
<feature type="transmembrane region" description="Helical" evidence="5">
    <location>
        <begin position="80"/>
        <end position="106"/>
    </location>
</feature>
<dbReference type="PROSITE" id="PS50928">
    <property type="entry name" value="ABC_TM1"/>
    <property type="match status" value="1"/>
</dbReference>
<dbReference type="CDD" id="cd06261">
    <property type="entry name" value="TM_PBP2"/>
    <property type="match status" value="1"/>
</dbReference>
<reference evidence="7 8" key="1">
    <citation type="submission" date="2019-10" db="EMBL/GenBank/DDBJ databases">
        <title>Alkalibaculum tamaniensis sp.nov., a new alkaliphilic acetogen, isolated on methoxylated aromatics from a mud volcano.</title>
        <authorList>
            <person name="Khomyakova M.A."/>
            <person name="Merkel A.Y."/>
            <person name="Bonch-Osmolovskaya E.A."/>
            <person name="Slobodkin A.I."/>
        </authorList>
    </citation>
    <scope>NUCLEOTIDE SEQUENCE [LARGE SCALE GENOMIC DNA]</scope>
    <source>
        <strain evidence="7 8">M08DMB</strain>
    </source>
</reference>
<dbReference type="EMBL" id="WHNX01000023">
    <property type="protein sequence ID" value="MPW26663.1"/>
    <property type="molecule type" value="Genomic_DNA"/>
</dbReference>
<feature type="transmembrane region" description="Helical" evidence="5">
    <location>
        <begin position="45"/>
        <end position="68"/>
    </location>
</feature>
<feature type="domain" description="ABC transmembrane type-1" evidence="6">
    <location>
        <begin position="9"/>
        <end position="205"/>
    </location>
</feature>
<keyword evidence="8" id="KW-1185">Reference proteome</keyword>
<dbReference type="Proteomes" id="UP000440004">
    <property type="component" value="Unassembled WGS sequence"/>
</dbReference>
<keyword evidence="4 5" id="KW-0472">Membrane</keyword>
<name>A0A6A7KCC1_9FIRM</name>
<dbReference type="PANTHER" id="PTHR43632:SF1">
    <property type="entry name" value="PERMEASE COMPONENT OF TUNGSTATE ABC TRANSPORTER"/>
    <property type="match status" value="1"/>
</dbReference>
<organism evidence="7 8">
    <name type="scientific">Alkalibaculum sporogenes</name>
    <dbReference type="NCBI Taxonomy" id="2655001"/>
    <lineage>
        <taxon>Bacteria</taxon>
        <taxon>Bacillati</taxon>
        <taxon>Bacillota</taxon>
        <taxon>Clostridia</taxon>
        <taxon>Eubacteriales</taxon>
        <taxon>Eubacteriaceae</taxon>
        <taxon>Alkalibaculum</taxon>
    </lineage>
</organism>
<dbReference type="InterPro" id="IPR049783">
    <property type="entry name" value="ABC_perm_TupB-like"/>
</dbReference>
<dbReference type="PANTHER" id="PTHR43632">
    <property type="entry name" value="PERMEASE COMPONENT OF TUNGSTATE ABC TRANSPORTER"/>
    <property type="match status" value="1"/>
</dbReference>
<evidence type="ECO:0000259" key="6">
    <source>
        <dbReference type="PROSITE" id="PS50928"/>
    </source>
</evidence>
<dbReference type="InterPro" id="IPR000515">
    <property type="entry name" value="MetI-like"/>
</dbReference>
<dbReference type="Gene3D" id="1.10.3720.10">
    <property type="entry name" value="MetI-like"/>
    <property type="match status" value="1"/>
</dbReference>
<evidence type="ECO:0000313" key="8">
    <source>
        <dbReference type="Proteomes" id="UP000440004"/>
    </source>
</evidence>
<evidence type="ECO:0000256" key="3">
    <source>
        <dbReference type="ARBA" id="ARBA00022989"/>
    </source>
</evidence>
<keyword evidence="3 5" id="KW-1133">Transmembrane helix</keyword>
<keyword evidence="2 5" id="KW-0812">Transmembrane</keyword>
<evidence type="ECO:0000256" key="2">
    <source>
        <dbReference type="ARBA" id="ARBA00022692"/>
    </source>
</evidence>
<evidence type="ECO:0000256" key="1">
    <source>
        <dbReference type="ARBA" id="ARBA00004141"/>
    </source>
</evidence>
<proteinExistence type="predicted"/>
<sequence>MDAEVYNIIFLSLVVTIASTIIAACGAIPLGVLIGSKEFRGKKHIVRFINTFMGIPPVVAGLVVYMSLSRNGPFGGFGLLFTPAAMIIAQVIIVFPIITGLVISAVKPKVKIIWETGKGLGLNESEILRLLFFECKYPIISAIMAGYGRAISEVGAIMLVGGNVQHRTRVMTTAIVLETGKGNFDIALALGIILLSISFVINYLVHRIQEGK</sequence>
<gene>
    <name evidence="7" type="ORF">GC105_12775</name>
</gene>